<evidence type="ECO:0000259" key="7">
    <source>
        <dbReference type="Pfam" id="PF03772"/>
    </source>
</evidence>
<sequence>MHKSILLLWCCAGFVIGIFLGGYYSLGQFIIALALFVLLLLGVLCRRYAQVLTLTLAAIIVGLARVQSLPSYQANPYDVERTITGVVVREVEERVSENRFTVKSSSLDGLLLVTANRFPALITGDVVSISCTLRRPEPINNFRYDRWLARYGIGTTCYYPKISLVGHRDSATSLLMNIKSLAVRHLKKLLPPPEVGIIQGAMFGQKWAPDLETMTDFRQSGTSHLLVISGLHISLLVSGLFSLAKIMRRSRRQALGLIIGTLLLYVLITGVQPSAVRAALMSGVSLSAYQFGRSATALRLLVMIATVMLMVNPLLLYDVGFQLSLAATAGIVLFSDTVSRRLTLVPDFWQLRKLMGVTLAAILTTTPIIASNFGTLSLISPITNLLLVPLMPIVMLGAGIVLLLSFISIDLGQLLALPVSDILHAMIYLSHLSRIIPGASITLPEIPPWFSLLSALIIGWGARSAQVKVYE</sequence>
<dbReference type="NCBIfam" id="TIGR00360">
    <property type="entry name" value="ComEC_N-term"/>
    <property type="match status" value="1"/>
</dbReference>
<dbReference type="EMBL" id="PFGC01000038">
    <property type="protein sequence ID" value="PIW36843.1"/>
    <property type="molecule type" value="Genomic_DNA"/>
</dbReference>
<evidence type="ECO:0000256" key="3">
    <source>
        <dbReference type="ARBA" id="ARBA00022692"/>
    </source>
</evidence>
<protein>
    <recommendedName>
        <fullName evidence="11">ComEC/Rec2-related protein domain-containing protein</fullName>
    </recommendedName>
</protein>
<evidence type="ECO:0000313" key="9">
    <source>
        <dbReference type="EMBL" id="PIW36843.1"/>
    </source>
</evidence>
<keyword evidence="2" id="KW-1003">Cell membrane</keyword>
<feature type="transmembrane region" description="Helical" evidence="6">
    <location>
        <begin position="354"/>
        <end position="379"/>
    </location>
</feature>
<dbReference type="InterPro" id="IPR052159">
    <property type="entry name" value="Competence_DNA_uptake"/>
</dbReference>
<feature type="transmembrane region" description="Helical" evidence="6">
    <location>
        <begin position="27"/>
        <end position="44"/>
    </location>
</feature>
<keyword evidence="5 6" id="KW-0472">Membrane</keyword>
<dbReference type="AlphaFoldDB" id="A0A2M7H3P2"/>
<comment type="caution">
    <text evidence="9">The sequence shown here is derived from an EMBL/GenBank/DDBJ whole genome shotgun (WGS) entry which is preliminary data.</text>
</comment>
<evidence type="ECO:0000256" key="2">
    <source>
        <dbReference type="ARBA" id="ARBA00022475"/>
    </source>
</evidence>
<dbReference type="Proteomes" id="UP000230292">
    <property type="component" value="Unassembled WGS sequence"/>
</dbReference>
<feature type="transmembrane region" description="Helical" evidence="6">
    <location>
        <begin position="255"/>
        <end position="280"/>
    </location>
</feature>
<feature type="domain" description="DUF4131" evidence="8">
    <location>
        <begin position="26"/>
        <end position="164"/>
    </location>
</feature>
<dbReference type="Pfam" id="PF13567">
    <property type="entry name" value="DUF4131"/>
    <property type="match status" value="1"/>
</dbReference>
<keyword evidence="3 6" id="KW-0812">Transmembrane</keyword>
<feature type="transmembrane region" description="Helical" evidence="6">
    <location>
        <begin position="385"/>
        <end position="407"/>
    </location>
</feature>
<dbReference type="PANTHER" id="PTHR30619">
    <property type="entry name" value="DNA INTERNALIZATION/COMPETENCE PROTEIN COMEC/REC2"/>
    <property type="match status" value="1"/>
</dbReference>
<proteinExistence type="predicted"/>
<evidence type="ECO:0000313" key="10">
    <source>
        <dbReference type="Proteomes" id="UP000230292"/>
    </source>
</evidence>
<organism evidence="9 10">
    <name type="scientific">Candidatus Kerfeldbacteria bacterium CG15_BIG_FIL_POST_REV_8_21_14_020_45_12</name>
    <dbReference type="NCBI Taxonomy" id="2014247"/>
    <lineage>
        <taxon>Bacteria</taxon>
        <taxon>Candidatus Kerfeldiibacteriota</taxon>
    </lineage>
</organism>
<accession>A0A2M7H3P2</accession>
<dbReference type="InterPro" id="IPR004477">
    <property type="entry name" value="ComEC_N"/>
</dbReference>
<evidence type="ECO:0000256" key="5">
    <source>
        <dbReference type="ARBA" id="ARBA00023136"/>
    </source>
</evidence>
<dbReference type="Pfam" id="PF03772">
    <property type="entry name" value="Competence"/>
    <property type="match status" value="1"/>
</dbReference>
<dbReference type="InterPro" id="IPR025405">
    <property type="entry name" value="DUF4131"/>
</dbReference>
<evidence type="ECO:0000256" key="6">
    <source>
        <dbReference type="SAM" id="Phobius"/>
    </source>
</evidence>
<name>A0A2M7H3P2_9BACT</name>
<dbReference type="GO" id="GO:0005886">
    <property type="term" value="C:plasma membrane"/>
    <property type="evidence" value="ECO:0007669"/>
    <property type="project" value="UniProtKB-SubCell"/>
</dbReference>
<feature type="transmembrane region" description="Helical" evidence="6">
    <location>
        <begin position="300"/>
        <end position="333"/>
    </location>
</feature>
<reference evidence="9 10" key="1">
    <citation type="submission" date="2017-09" db="EMBL/GenBank/DDBJ databases">
        <title>Depth-based differentiation of microbial function through sediment-hosted aquifers and enrichment of novel symbionts in the deep terrestrial subsurface.</title>
        <authorList>
            <person name="Probst A.J."/>
            <person name="Ladd B."/>
            <person name="Jarett J.K."/>
            <person name="Geller-Mcgrath D.E."/>
            <person name="Sieber C.M."/>
            <person name="Emerson J.B."/>
            <person name="Anantharaman K."/>
            <person name="Thomas B.C."/>
            <person name="Malmstrom R."/>
            <person name="Stieglmeier M."/>
            <person name="Klingl A."/>
            <person name="Woyke T."/>
            <person name="Ryan C.M."/>
            <person name="Banfield J.F."/>
        </authorList>
    </citation>
    <scope>NUCLEOTIDE SEQUENCE [LARGE SCALE GENOMIC DNA]</scope>
    <source>
        <strain evidence="9">CG15_BIG_FIL_POST_REV_8_21_14_020_45_12</strain>
    </source>
</reference>
<evidence type="ECO:0000259" key="8">
    <source>
        <dbReference type="Pfam" id="PF13567"/>
    </source>
</evidence>
<evidence type="ECO:0008006" key="11">
    <source>
        <dbReference type="Google" id="ProtNLM"/>
    </source>
</evidence>
<comment type="subcellular location">
    <subcellularLocation>
        <location evidence="1">Cell membrane</location>
        <topology evidence="1">Multi-pass membrane protein</topology>
    </subcellularLocation>
</comment>
<evidence type="ECO:0000256" key="1">
    <source>
        <dbReference type="ARBA" id="ARBA00004651"/>
    </source>
</evidence>
<keyword evidence="4 6" id="KW-1133">Transmembrane helix</keyword>
<feature type="transmembrane region" description="Helical" evidence="6">
    <location>
        <begin position="224"/>
        <end position="243"/>
    </location>
</feature>
<gene>
    <name evidence="9" type="ORF">COW24_03310</name>
</gene>
<feature type="domain" description="ComEC/Rec2-related protein" evidence="7">
    <location>
        <begin position="203"/>
        <end position="462"/>
    </location>
</feature>
<evidence type="ECO:0000256" key="4">
    <source>
        <dbReference type="ARBA" id="ARBA00022989"/>
    </source>
</evidence>
<dbReference type="PANTHER" id="PTHR30619:SF1">
    <property type="entry name" value="RECOMBINATION PROTEIN 2"/>
    <property type="match status" value="1"/>
</dbReference>